<dbReference type="AlphaFoldDB" id="A0AAV6MHQ7"/>
<reference evidence="1 2" key="1">
    <citation type="journal article" date="2021" name="Hortic Res">
        <title>The domestication of Cucurbita argyrosperma as revealed by the genome of its wild relative.</title>
        <authorList>
            <person name="Barrera-Redondo J."/>
            <person name="Sanchez-de la Vega G."/>
            <person name="Aguirre-Liguori J.A."/>
            <person name="Castellanos-Morales G."/>
            <person name="Gutierrez-Guerrero Y.T."/>
            <person name="Aguirre-Dugua X."/>
            <person name="Aguirre-Planter E."/>
            <person name="Tenaillon M.I."/>
            <person name="Lira-Saade R."/>
            <person name="Eguiarte L.E."/>
        </authorList>
    </citation>
    <scope>NUCLEOTIDE SEQUENCE [LARGE SCALE GENOMIC DNA]</scope>
    <source>
        <strain evidence="1">JBR-2021</strain>
    </source>
</reference>
<dbReference type="Proteomes" id="UP000685013">
    <property type="component" value="Chromosome 14"/>
</dbReference>
<protein>
    <submittedName>
        <fullName evidence="1">Uncharacterized protein</fullName>
    </submittedName>
</protein>
<organism evidence="1 2">
    <name type="scientific">Cucurbita argyrosperma subsp. sororia</name>
    <dbReference type="NCBI Taxonomy" id="37648"/>
    <lineage>
        <taxon>Eukaryota</taxon>
        <taxon>Viridiplantae</taxon>
        <taxon>Streptophyta</taxon>
        <taxon>Embryophyta</taxon>
        <taxon>Tracheophyta</taxon>
        <taxon>Spermatophyta</taxon>
        <taxon>Magnoliopsida</taxon>
        <taxon>eudicotyledons</taxon>
        <taxon>Gunneridae</taxon>
        <taxon>Pentapetalae</taxon>
        <taxon>rosids</taxon>
        <taxon>fabids</taxon>
        <taxon>Cucurbitales</taxon>
        <taxon>Cucurbitaceae</taxon>
        <taxon>Cucurbiteae</taxon>
        <taxon>Cucurbita</taxon>
    </lineage>
</organism>
<proteinExistence type="predicted"/>
<comment type="caution">
    <text evidence="1">The sequence shown here is derived from an EMBL/GenBank/DDBJ whole genome shotgun (WGS) entry which is preliminary data.</text>
</comment>
<evidence type="ECO:0000313" key="1">
    <source>
        <dbReference type="EMBL" id="KAG6581813.1"/>
    </source>
</evidence>
<gene>
    <name evidence="1" type="ORF">SDJN03_21815</name>
</gene>
<keyword evidence="2" id="KW-1185">Reference proteome</keyword>
<feature type="non-terminal residue" evidence="1">
    <location>
        <position position="1"/>
    </location>
</feature>
<sequence length="106" mass="12049">MSPSHVWDDKDTTMQFWTSKQTNLNEPCLVLWGIPNANSFSKLETCREASICPYPACVPWGISHQPNQHVGFVPSDKCRRSDEEIGCEEVQRNGDQLWRVRGISNG</sequence>
<dbReference type="EMBL" id="JAGKQH010000014">
    <property type="protein sequence ID" value="KAG6581813.1"/>
    <property type="molecule type" value="Genomic_DNA"/>
</dbReference>
<name>A0AAV6MHQ7_9ROSI</name>
<evidence type="ECO:0000313" key="2">
    <source>
        <dbReference type="Proteomes" id="UP000685013"/>
    </source>
</evidence>
<accession>A0AAV6MHQ7</accession>